<feature type="compositionally biased region" description="Polar residues" evidence="1">
    <location>
        <begin position="216"/>
        <end position="225"/>
    </location>
</feature>
<feature type="compositionally biased region" description="Low complexity" evidence="1">
    <location>
        <begin position="28"/>
        <end position="40"/>
    </location>
</feature>
<dbReference type="Proteomes" id="UP000286045">
    <property type="component" value="Unassembled WGS sequence"/>
</dbReference>
<keyword evidence="3" id="KW-1185">Reference proteome</keyword>
<evidence type="ECO:0000313" key="2">
    <source>
        <dbReference type="EMBL" id="RWA12222.1"/>
    </source>
</evidence>
<comment type="caution">
    <text evidence="2">The sequence shown here is derived from an EMBL/GenBank/DDBJ whole genome shotgun (WGS) entry which is preliminary data.</text>
</comment>
<evidence type="ECO:0000256" key="1">
    <source>
        <dbReference type="SAM" id="MobiDB-lite"/>
    </source>
</evidence>
<dbReference type="AlphaFoldDB" id="A0A439DCU5"/>
<feature type="compositionally biased region" description="Pro residues" evidence="1">
    <location>
        <begin position="122"/>
        <end position="131"/>
    </location>
</feature>
<feature type="compositionally biased region" description="Basic and acidic residues" evidence="1">
    <location>
        <begin position="42"/>
        <end position="51"/>
    </location>
</feature>
<name>A0A439DCU5_9PEZI</name>
<feature type="compositionally biased region" description="Low complexity" evidence="1">
    <location>
        <begin position="53"/>
        <end position="62"/>
    </location>
</feature>
<organism evidence="2 3">
    <name type="scientific">Xylaria grammica</name>
    <dbReference type="NCBI Taxonomy" id="363999"/>
    <lineage>
        <taxon>Eukaryota</taxon>
        <taxon>Fungi</taxon>
        <taxon>Dikarya</taxon>
        <taxon>Ascomycota</taxon>
        <taxon>Pezizomycotina</taxon>
        <taxon>Sordariomycetes</taxon>
        <taxon>Xylariomycetidae</taxon>
        <taxon>Xylariales</taxon>
        <taxon>Xylariaceae</taxon>
        <taxon>Xylaria</taxon>
    </lineage>
</organism>
<reference evidence="2 3" key="1">
    <citation type="submission" date="2018-12" db="EMBL/GenBank/DDBJ databases">
        <title>Draft genome sequence of Xylaria grammica IHI A82.</title>
        <authorList>
            <person name="Buettner E."/>
            <person name="Kellner H."/>
        </authorList>
    </citation>
    <scope>NUCLEOTIDE SEQUENCE [LARGE SCALE GENOMIC DNA]</scope>
    <source>
        <strain evidence="2 3">IHI A82</strain>
    </source>
</reference>
<feature type="region of interest" description="Disordered" evidence="1">
    <location>
        <begin position="1"/>
        <end position="85"/>
    </location>
</feature>
<accession>A0A439DCU5</accession>
<gene>
    <name evidence="2" type="ORF">EKO27_g2894</name>
</gene>
<feature type="compositionally biased region" description="Low complexity" evidence="1">
    <location>
        <begin position="148"/>
        <end position="164"/>
    </location>
</feature>
<protein>
    <submittedName>
        <fullName evidence="2">Uncharacterized protein</fullName>
    </submittedName>
</protein>
<proteinExistence type="predicted"/>
<evidence type="ECO:0000313" key="3">
    <source>
        <dbReference type="Proteomes" id="UP000286045"/>
    </source>
</evidence>
<sequence length="247" mass="27570">MCCGSDDDYYTVSPYRPVNEIPHHSVSQARAQRQPAPQRRGPSREEMEKRQRQAQATAAAQRYGWPTSHRAGGNIPTNHSQAPGNRDSVIEAELAGGLAAMPGSDFRAVYDPQRPRQQPVHRPSPPQPYQRPPYYQQRFVTQQPARTAPMRAAPQQDARRQPQMVHHRPALARKPVIQTAHSPFQAPRTAKLVRRDSNGISECSDDEGDIADLRNYTVSPIQQSPVHGGPGMHSQRGPPYGRNGAFR</sequence>
<dbReference type="EMBL" id="RYZI01000057">
    <property type="protein sequence ID" value="RWA12222.1"/>
    <property type="molecule type" value="Genomic_DNA"/>
</dbReference>
<feature type="region of interest" description="Disordered" evidence="1">
    <location>
        <begin position="103"/>
        <end position="247"/>
    </location>
</feature>